<keyword evidence="6" id="KW-1185">Reference proteome</keyword>
<organism evidence="5 6">
    <name type="scientific">Kribbella voronezhensis</name>
    <dbReference type="NCBI Taxonomy" id="2512212"/>
    <lineage>
        <taxon>Bacteria</taxon>
        <taxon>Bacillati</taxon>
        <taxon>Actinomycetota</taxon>
        <taxon>Actinomycetes</taxon>
        <taxon>Propionibacteriales</taxon>
        <taxon>Kribbellaceae</taxon>
        <taxon>Kribbella</taxon>
    </lineage>
</organism>
<dbReference type="GO" id="GO:0009523">
    <property type="term" value="C:photosystem II"/>
    <property type="evidence" value="ECO:0007669"/>
    <property type="project" value="UniProtKB-KW"/>
</dbReference>
<dbReference type="AlphaFoldDB" id="A0A4R7TEA7"/>
<comment type="caution">
    <text evidence="5">The sequence shown here is derived from an EMBL/GenBank/DDBJ whole genome shotgun (WGS) entry which is preliminary data.</text>
</comment>
<accession>A0A4R7TEA7</accession>
<keyword evidence="1" id="KW-0602">Photosynthesis</keyword>
<dbReference type="Proteomes" id="UP000295151">
    <property type="component" value="Unassembled WGS sequence"/>
</dbReference>
<keyword evidence="3" id="KW-0732">Signal</keyword>
<name>A0A4R7TEA7_9ACTN</name>
<dbReference type="Pfam" id="PF14870">
    <property type="entry name" value="PSII_BNR"/>
    <property type="match status" value="1"/>
</dbReference>
<sequence length="374" mass="38864">MSGVWVSLPGMRTLRLAALAAGVLLAMSQMVPAQAAGTSSGGRHGPSYEWELTPTGSESQFRGLAAVSADVAWVAGSAGQVLRTTNGGKSWENVSPPGLEALQFRDIEAFGRDRAVAMTIGNGEDSRIYRTTDGGRTWTETFRNTEPAAFYDCLDFHGSHGLALSDPVDGKFRIASTSDGGKSWKVLPNAGMPAALPGEFAFAASGTCLVAGPGRTAWFATGGGDRPRVFRTNDNGLHWKATDSPMASGEAAGIFSLAFRGPLFGVAVGGDFLKPTEAVKAASVTYDGGRSWKLVPADKAPKGYRSGSAFVPWSPATVVAVGPSGSDVSLDGGRSWTQFYDGSFDSVECAGHGFHAGCWASGAKGAVGKLVLKR</sequence>
<dbReference type="CDD" id="cd15482">
    <property type="entry name" value="Sialidase_non-viral"/>
    <property type="match status" value="1"/>
</dbReference>
<feature type="chain" id="PRO_5020613970" evidence="3">
    <location>
        <begin position="36"/>
        <end position="374"/>
    </location>
</feature>
<dbReference type="GO" id="GO:0015979">
    <property type="term" value="P:photosynthesis"/>
    <property type="evidence" value="ECO:0007669"/>
    <property type="project" value="UniProtKB-KW"/>
</dbReference>
<dbReference type="InterPro" id="IPR015943">
    <property type="entry name" value="WD40/YVTN_repeat-like_dom_sf"/>
</dbReference>
<keyword evidence="2" id="KW-0604">Photosystem II</keyword>
<proteinExistence type="predicted"/>
<reference evidence="5 6" key="1">
    <citation type="submission" date="2019-03" db="EMBL/GenBank/DDBJ databases">
        <title>Genomic Encyclopedia of Type Strains, Phase III (KMG-III): the genomes of soil and plant-associated and newly described type strains.</title>
        <authorList>
            <person name="Whitman W."/>
        </authorList>
    </citation>
    <scope>NUCLEOTIDE SEQUENCE [LARGE SCALE GENOMIC DNA]</scope>
    <source>
        <strain evidence="5 6">VKM Ac-2575</strain>
    </source>
</reference>
<evidence type="ECO:0000256" key="1">
    <source>
        <dbReference type="ARBA" id="ARBA00022531"/>
    </source>
</evidence>
<evidence type="ECO:0000313" key="5">
    <source>
        <dbReference type="EMBL" id="TDU90522.1"/>
    </source>
</evidence>
<dbReference type="Gene3D" id="2.130.10.10">
    <property type="entry name" value="YVTN repeat-like/Quinoprotein amine dehydrogenase"/>
    <property type="match status" value="2"/>
</dbReference>
<dbReference type="EMBL" id="SOCE01000001">
    <property type="protein sequence ID" value="TDU90522.1"/>
    <property type="molecule type" value="Genomic_DNA"/>
</dbReference>
<gene>
    <name evidence="5" type="ORF">EV138_4113</name>
</gene>
<evidence type="ECO:0000256" key="2">
    <source>
        <dbReference type="ARBA" id="ARBA00023276"/>
    </source>
</evidence>
<evidence type="ECO:0000259" key="4">
    <source>
        <dbReference type="Pfam" id="PF14870"/>
    </source>
</evidence>
<dbReference type="PANTHER" id="PTHR47199:SF2">
    <property type="entry name" value="PHOTOSYSTEM II STABILITY_ASSEMBLY FACTOR HCF136, CHLOROPLASTIC"/>
    <property type="match status" value="1"/>
</dbReference>
<evidence type="ECO:0000256" key="3">
    <source>
        <dbReference type="SAM" id="SignalP"/>
    </source>
</evidence>
<feature type="domain" description="Photosynthesis system II assembly factor Ycf48/Hcf136-like" evidence="4">
    <location>
        <begin position="66"/>
        <end position="145"/>
    </location>
</feature>
<feature type="signal peptide" evidence="3">
    <location>
        <begin position="1"/>
        <end position="35"/>
    </location>
</feature>
<dbReference type="InterPro" id="IPR028203">
    <property type="entry name" value="PSII_CF48-like_dom"/>
</dbReference>
<evidence type="ECO:0000313" key="6">
    <source>
        <dbReference type="Proteomes" id="UP000295151"/>
    </source>
</evidence>
<protein>
    <submittedName>
        <fullName evidence="5">Photosystem II stability/assembly factor-like uncharacterized protein</fullName>
    </submittedName>
</protein>
<dbReference type="PANTHER" id="PTHR47199">
    <property type="entry name" value="PHOTOSYSTEM II STABILITY/ASSEMBLY FACTOR HCF136, CHLOROPLASTIC"/>
    <property type="match status" value="1"/>
</dbReference>
<dbReference type="SUPFAM" id="SSF110296">
    <property type="entry name" value="Oligoxyloglucan reducing end-specific cellobiohydrolase"/>
    <property type="match status" value="1"/>
</dbReference>